<evidence type="ECO:0000313" key="2">
    <source>
        <dbReference type="Proteomes" id="UP000653002"/>
    </source>
</evidence>
<dbReference type="Proteomes" id="UP000653002">
    <property type="component" value="Unassembled WGS sequence"/>
</dbReference>
<dbReference type="EMBL" id="JAABFR010001109">
    <property type="protein sequence ID" value="MBD4337035.1"/>
    <property type="molecule type" value="Genomic_DNA"/>
</dbReference>
<comment type="caution">
    <text evidence="1">The sequence shown here is derived from an EMBL/GenBank/DDBJ whole genome shotgun (WGS) entry which is preliminary data.</text>
</comment>
<feature type="non-terminal residue" evidence="1">
    <location>
        <position position="1"/>
    </location>
</feature>
<protein>
    <submittedName>
        <fullName evidence="1">Uncharacterized protein</fullName>
    </submittedName>
</protein>
<gene>
    <name evidence="1" type="ORF">GUH15_13385</name>
</gene>
<accession>A0A8I0H812</accession>
<dbReference type="AlphaFoldDB" id="A0A8I0H812"/>
<reference evidence="1" key="1">
    <citation type="submission" date="2020-01" db="EMBL/GenBank/DDBJ databases">
        <authorList>
            <person name="Richard D."/>
        </authorList>
    </citation>
    <scope>NUCLEOTIDE SEQUENCE</scope>
    <source>
        <strain evidence="1">JP541</strain>
    </source>
</reference>
<feature type="non-terminal residue" evidence="1">
    <location>
        <position position="77"/>
    </location>
</feature>
<evidence type="ECO:0000313" key="1">
    <source>
        <dbReference type="EMBL" id="MBD4337035.1"/>
    </source>
</evidence>
<name>A0A8I0H812_XANCI</name>
<organism evidence="1 2">
    <name type="scientific">Xanthomonas citri pv. citri</name>
    <dbReference type="NCBI Taxonomy" id="611301"/>
    <lineage>
        <taxon>Bacteria</taxon>
        <taxon>Pseudomonadati</taxon>
        <taxon>Pseudomonadota</taxon>
        <taxon>Gammaproteobacteria</taxon>
        <taxon>Lysobacterales</taxon>
        <taxon>Lysobacteraceae</taxon>
        <taxon>Xanthomonas</taxon>
    </lineage>
</organism>
<proteinExistence type="predicted"/>
<sequence length="77" mass="8456">VEIRHNTDENAANDVVYTFEQDALGRQTAVKVGNQTLSQSAYQNDPTKPNFGTLIATTYGNGAKISSRYDDFNRVTG</sequence>